<dbReference type="PANTHER" id="PTHR12385:SF88">
    <property type="entry name" value="CHOLINE TRANSPORTER-LIKE PROTEIN CTL1"/>
    <property type="match status" value="1"/>
</dbReference>
<dbReference type="Pfam" id="PF04515">
    <property type="entry name" value="Choline_transpo"/>
    <property type="match status" value="1"/>
</dbReference>
<evidence type="ECO:0000256" key="5">
    <source>
        <dbReference type="ARBA" id="ARBA00023136"/>
    </source>
</evidence>
<dbReference type="InterPro" id="IPR007603">
    <property type="entry name" value="Choline_transptr-like"/>
</dbReference>
<dbReference type="Proteomes" id="UP000274922">
    <property type="component" value="Unassembled WGS sequence"/>
</dbReference>
<keyword evidence="4 6" id="KW-1133">Transmembrane helix</keyword>
<feature type="transmembrane region" description="Helical" evidence="6">
    <location>
        <begin position="270"/>
        <end position="293"/>
    </location>
</feature>
<sequence>MAASNTTDMQHDLQSDAPQYTHEYAYPRLNTLFAALLPGVSSSVSLSSTSATVCTYRDLQPRPSVDRGFVMGYTAYCVGFVILSGYHIMQIRAGLDEKGRSSGGYLPATLLTVLTSHAPLILGAATLAIVTGILWLRALRAYLMPTVIAMTAFALPLAGATLGLVLVIVASMHLDHGTRDGGVEGHRMYGFLLGAGLVCLISAGSFVWYFWNNLLGADRAAPGTVPPDESMTSSGRRNGKSRGVTANSHLHAASAIMQLAGDVLRSNASIVSFSIGLMVLHVVWTAAWLWGFTQLFLSYSPSHLIGGGFSGELGGSGVTLWVWAALFLFTYFFQGAVLSQIERMTLTGLISTWYFRGHTVFGHGSVSSHGFAPSATTGGRHLADGTAPRPLSPLQSAIKMAVGSSFGSVLAAAVLLGLAQTARAVLVLSTWLERRLRHSLRMATAASSGSHESYNPAVRLLGLSGSALRTLIQAPLLYLAHTLLAKLEDVNAYTLIFCGITGLNYFSAAQTCSHFFRRHFVMGQTTARMVRAIFLAGIGVISAIAGSVVFYVVLTDGAHSQYGSPLAAADVAYAWIAGGIAFVLPFYLLRLVANLWQSAVSVMWVCYLIDLETGACHNPWVHRIFGSALG</sequence>
<organism evidence="7 8">
    <name type="scientific">Caulochytrium protostelioides</name>
    <dbReference type="NCBI Taxonomy" id="1555241"/>
    <lineage>
        <taxon>Eukaryota</taxon>
        <taxon>Fungi</taxon>
        <taxon>Fungi incertae sedis</taxon>
        <taxon>Chytridiomycota</taxon>
        <taxon>Chytridiomycota incertae sedis</taxon>
        <taxon>Chytridiomycetes</taxon>
        <taxon>Caulochytriales</taxon>
        <taxon>Caulochytriaceae</taxon>
        <taxon>Caulochytrium</taxon>
    </lineage>
</organism>
<dbReference type="OrthoDB" id="420519at2759"/>
<dbReference type="EMBL" id="ML014179">
    <property type="protein sequence ID" value="RKP01256.1"/>
    <property type="molecule type" value="Genomic_DNA"/>
</dbReference>
<gene>
    <name evidence="7" type="ORF">CXG81DRAFT_26063</name>
</gene>
<comment type="function">
    <text evidence="6">Probably involved in transport through the plasma membrane.</text>
</comment>
<comment type="similarity">
    <text evidence="2 6">Belongs to the CTL (choline transporter-like) family.</text>
</comment>
<keyword evidence="3 6" id="KW-0812">Transmembrane</keyword>
<feature type="transmembrane region" description="Helical" evidence="6">
    <location>
        <begin position="189"/>
        <end position="211"/>
    </location>
</feature>
<evidence type="ECO:0000256" key="2">
    <source>
        <dbReference type="ARBA" id="ARBA00007168"/>
    </source>
</evidence>
<dbReference type="GO" id="GO:0005886">
    <property type="term" value="C:plasma membrane"/>
    <property type="evidence" value="ECO:0007669"/>
    <property type="project" value="UniProtKB-SubCell"/>
</dbReference>
<accession>A0A4P9X7M8</accession>
<keyword evidence="8" id="KW-1185">Reference proteome</keyword>
<feature type="transmembrane region" description="Helical" evidence="6">
    <location>
        <begin position="572"/>
        <end position="593"/>
    </location>
</feature>
<evidence type="ECO:0000256" key="6">
    <source>
        <dbReference type="RuleBase" id="RU368066"/>
    </source>
</evidence>
<feature type="transmembrane region" description="Helical" evidence="6">
    <location>
        <begin position="529"/>
        <end position="552"/>
    </location>
</feature>
<evidence type="ECO:0000256" key="1">
    <source>
        <dbReference type="ARBA" id="ARBA00004141"/>
    </source>
</evidence>
<dbReference type="PANTHER" id="PTHR12385">
    <property type="entry name" value="CHOLINE TRANSPORTER-LIKE (SLC FAMILY 44)"/>
    <property type="match status" value="1"/>
</dbReference>
<evidence type="ECO:0000313" key="8">
    <source>
        <dbReference type="Proteomes" id="UP000274922"/>
    </source>
</evidence>
<evidence type="ECO:0000256" key="4">
    <source>
        <dbReference type="ARBA" id="ARBA00022989"/>
    </source>
</evidence>
<keyword evidence="5 6" id="KW-0472">Membrane</keyword>
<feature type="transmembrane region" description="Helical" evidence="6">
    <location>
        <begin position="147"/>
        <end position="169"/>
    </location>
</feature>
<feature type="transmembrane region" description="Helical" evidence="6">
    <location>
        <begin position="68"/>
        <end position="89"/>
    </location>
</feature>
<dbReference type="AlphaFoldDB" id="A0A4P9X7M8"/>
<comment type="subcellular location">
    <subcellularLocation>
        <location evidence="6">Cell membrane</location>
        <topology evidence="6">Multi-pass membrane protein</topology>
    </subcellularLocation>
    <subcellularLocation>
        <location evidence="1">Membrane</location>
        <topology evidence="1">Multi-pass membrane protein</topology>
    </subcellularLocation>
</comment>
<feature type="transmembrane region" description="Helical" evidence="6">
    <location>
        <begin position="490"/>
        <end position="508"/>
    </location>
</feature>
<feature type="transmembrane region" description="Helical" evidence="6">
    <location>
        <begin position="313"/>
        <end position="333"/>
    </location>
</feature>
<feature type="transmembrane region" description="Helical" evidence="6">
    <location>
        <begin position="109"/>
        <end position="135"/>
    </location>
</feature>
<evidence type="ECO:0000313" key="7">
    <source>
        <dbReference type="EMBL" id="RKP01256.1"/>
    </source>
</evidence>
<feature type="transmembrane region" description="Helical" evidence="6">
    <location>
        <begin position="409"/>
        <end position="432"/>
    </location>
</feature>
<protein>
    <recommendedName>
        <fullName evidence="6">Protein PNS1</fullName>
    </recommendedName>
</protein>
<reference evidence="8" key="1">
    <citation type="journal article" date="2018" name="Nat. Microbiol.">
        <title>Leveraging single-cell genomics to expand the fungal tree of life.</title>
        <authorList>
            <person name="Ahrendt S.R."/>
            <person name="Quandt C.A."/>
            <person name="Ciobanu D."/>
            <person name="Clum A."/>
            <person name="Salamov A."/>
            <person name="Andreopoulos B."/>
            <person name="Cheng J.F."/>
            <person name="Woyke T."/>
            <person name="Pelin A."/>
            <person name="Henrissat B."/>
            <person name="Reynolds N.K."/>
            <person name="Benny G.L."/>
            <person name="Smith M.E."/>
            <person name="James T.Y."/>
            <person name="Grigoriev I.V."/>
        </authorList>
    </citation>
    <scope>NUCLEOTIDE SEQUENCE [LARGE SCALE GENOMIC DNA]</scope>
    <source>
        <strain evidence="8">ATCC 52028</strain>
    </source>
</reference>
<proteinExistence type="inferred from homology"/>
<dbReference type="GO" id="GO:0022857">
    <property type="term" value="F:transmembrane transporter activity"/>
    <property type="evidence" value="ECO:0007669"/>
    <property type="project" value="UniProtKB-UniRule"/>
</dbReference>
<name>A0A4P9X7M8_9FUNG</name>
<evidence type="ECO:0000256" key="3">
    <source>
        <dbReference type="ARBA" id="ARBA00022692"/>
    </source>
</evidence>